<evidence type="ECO:0000256" key="1">
    <source>
        <dbReference type="ARBA" id="ARBA00001286"/>
    </source>
</evidence>
<dbReference type="GO" id="GO:0006307">
    <property type="term" value="P:DNA alkylation repair"/>
    <property type="evidence" value="ECO:0007669"/>
    <property type="project" value="UniProtKB-UniRule"/>
</dbReference>
<evidence type="ECO:0000256" key="7">
    <source>
        <dbReference type="ARBA" id="ARBA00023204"/>
    </source>
</evidence>
<feature type="domain" description="Methylguanine DNA methyltransferase ribonuclease-like" evidence="11">
    <location>
        <begin position="11"/>
        <end position="79"/>
    </location>
</feature>
<dbReference type="InterPro" id="IPR036631">
    <property type="entry name" value="MGMT_N_sf"/>
</dbReference>
<dbReference type="InterPro" id="IPR008332">
    <property type="entry name" value="MethylG_MeTrfase_N"/>
</dbReference>
<evidence type="ECO:0000256" key="4">
    <source>
        <dbReference type="ARBA" id="ARBA00022603"/>
    </source>
</evidence>
<keyword evidence="5 9" id="KW-0808">Transferase</keyword>
<dbReference type="HAMAP" id="MF_00772">
    <property type="entry name" value="OGT"/>
    <property type="match status" value="1"/>
</dbReference>
<dbReference type="PANTHER" id="PTHR10815">
    <property type="entry name" value="METHYLATED-DNA--PROTEIN-CYSTEINE METHYLTRANSFERASE"/>
    <property type="match status" value="1"/>
</dbReference>
<proteinExistence type="inferred from homology"/>
<feature type="domain" description="Methylated-DNA-[protein]-cysteine S-methyltransferase DNA binding" evidence="10">
    <location>
        <begin position="86"/>
        <end position="165"/>
    </location>
</feature>
<dbReference type="EC" id="2.1.1.63" evidence="9"/>
<comment type="caution">
    <text evidence="12">The sequence shown here is derived from an EMBL/GenBank/DDBJ whole genome shotgun (WGS) entry which is preliminary data.</text>
</comment>
<evidence type="ECO:0000259" key="11">
    <source>
        <dbReference type="Pfam" id="PF02870"/>
    </source>
</evidence>
<dbReference type="PROSITE" id="PS00374">
    <property type="entry name" value="MGMT"/>
    <property type="match status" value="1"/>
</dbReference>
<comment type="similarity">
    <text evidence="2 9">Belongs to the MGMT family.</text>
</comment>
<dbReference type="OrthoDB" id="9802228at2"/>
<organism evidence="12 13">
    <name type="scientific">Zhihengliuella halotolerans</name>
    <dbReference type="NCBI Taxonomy" id="370736"/>
    <lineage>
        <taxon>Bacteria</taxon>
        <taxon>Bacillati</taxon>
        <taxon>Actinomycetota</taxon>
        <taxon>Actinomycetes</taxon>
        <taxon>Micrococcales</taxon>
        <taxon>Micrococcaceae</taxon>
        <taxon>Zhihengliuella</taxon>
    </lineage>
</organism>
<dbReference type="CDD" id="cd06445">
    <property type="entry name" value="ATase"/>
    <property type="match status" value="1"/>
</dbReference>
<dbReference type="InterPro" id="IPR036217">
    <property type="entry name" value="MethylDNA_cys_MeTrfase_DNAb"/>
</dbReference>
<name>A0A4Q8AG94_9MICC</name>
<dbReference type="Proteomes" id="UP000292685">
    <property type="component" value="Unassembled WGS sequence"/>
</dbReference>
<dbReference type="Pfam" id="PF02870">
    <property type="entry name" value="Methyltransf_1N"/>
    <property type="match status" value="1"/>
</dbReference>
<accession>A0A4Q8AG94</accession>
<keyword evidence="13" id="KW-1185">Reference proteome</keyword>
<dbReference type="GO" id="GO:0032259">
    <property type="term" value="P:methylation"/>
    <property type="evidence" value="ECO:0007669"/>
    <property type="project" value="UniProtKB-KW"/>
</dbReference>
<dbReference type="FunFam" id="1.10.10.10:FF:000214">
    <property type="entry name" value="Methylated-DNA--protein-cysteine methyltransferase"/>
    <property type="match status" value="1"/>
</dbReference>
<gene>
    <name evidence="12" type="ORF">EV380_3014</name>
</gene>
<dbReference type="InterPro" id="IPR001497">
    <property type="entry name" value="MethylDNA_cys_MeTrfase_AS"/>
</dbReference>
<protein>
    <recommendedName>
        <fullName evidence="9">Methylated-DNA--protein-cysteine methyltransferase</fullName>
        <ecNumber evidence="9">2.1.1.63</ecNumber>
    </recommendedName>
    <alternativeName>
        <fullName evidence="9">6-O-methylguanine-DNA methyltransferase</fullName>
        <shortName evidence="9">MGMT</shortName>
    </alternativeName>
    <alternativeName>
        <fullName evidence="9">O-6-methylguanine-DNA-alkyltransferase</fullName>
    </alternativeName>
</protein>
<dbReference type="NCBIfam" id="TIGR00589">
    <property type="entry name" value="ogt"/>
    <property type="match status" value="1"/>
</dbReference>
<keyword evidence="7 9" id="KW-0234">DNA repair</keyword>
<evidence type="ECO:0000256" key="6">
    <source>
        <dbReference type="ARBA" id="ARBA00022763"/>
    </source>
</evidence>
<dbReference type="GO" id="GO:0005737">
    <property type="term" value="C:cytoplasm"/>
    <property type="evidence" value="ECO:0007669"/>
    <property type="project" value="UniProtKB-SubCell"/>
</dbReference>
<reference evidence="12 13" key="1">
    <citation type="submission" date="2019-02" db="EMBL/GenBank/DDBJ databases">
        <title>Sequencing the genomes of 1000 actinobacteria strains.</title>
        <authorList>
            <person name="Klenk H.-P."/>
        </authorList>
    </citation>
    <scope>NUCLEOTIDE SEQUENCE [LARGE SCALE GENOMIC DNA]</scope>
    <source>
        <strain evidence="12 13">DSM 17364</strain>
    </source>
</reference>
<dbReference type="GO" id="GO:0003908">
    <property type="term" value="F:methylated-DNA-[protein]-cysteine S-methyltransferase activity"/>
    <property type="evidence" value="ECO:0007669"/>
    <property type="project" value="UniProtKB-UniRule"/>
</dbReference>
<dbReference type="Gene3D" id="1.10.10.10">
    <property type="entry name" value="Winged helix-like DNA-binding domain superfamily/Winged helix DNA-binding domain"/>
    <property type="match status" value="1"/>
</dbReference>
<dbReference type="InterPro" id="IPR014048">
    <property type="entry name" value="MethylDNA_cys_MeTrfase_DNA-bd"/>
</dbReference>
<evidence type="ECO:0000313" key="12">
    <source>
        <dbReference type="EMBL" id="RZU63397.1"/>
    </source>
</evidence>
<dbReference type="Gene3D" id="3.30.160.70">
    <property type="entry name" value="Methylated DNA-protein cysteine methyltransferase domain"/>
    <property type="match status" value="1"/>
</dbReference>
<dbReference type="Pfam" id="PF01035">
    <property type="entry name" value="DNA_binding_1"/>
    <property type="match status" value="1"/>
</dbReference>
<dbReference type="RefSeq" id="WP_130451777.1">
    <property type="nucleotide sequence ID" value="NZ_SHLA01000001.1"/>
</dbReference>
<keyword evidence="4 9" id="KW-0489">Methyltransferase</keyword>
<keyword evidence="6 9" id="KW-0227">DNA damage</keyword>
<dbReference type="AlphaFoldDB" id="A0A4Q8AG94"/>
<dbReference type="PANTHER" id="PTHR10815:SF5">
    <property type="entry name" value="METHYLATED-DNA--PROTEIN-CYSTEINE METHYLTRANSFERASE"/>
    <property type="match status" value="1"/>
</dbReference>
<feature type="active site" description="Nucleophile; methyl group acceptor" evidence="9">
    <location>
        <position position="136"/>
    </location>
</feature>
<dbReference type="SUPFAM" id="SSF46767">
    <property type="entry name" value="Methylated DNA-protein cysteine methyltransferase, C-terminal domain"/>
    <property type="match status" value="1"/>
</dbReference>
<comment type="function">
    <text evidence="9">Involved in the cellular defense against the biological effects of O6-methylguanine (O6-MeG) and O4-methylthymine (O4-MeT) in DNA. Repairs the methylated nucleobase in DNA by stoichiometrically transferring the methyl group to a cysteine residue in the enzyme. This is a suicide reaction: the enzyme is irreversibly inactivated.</text>
</comment>
<dbReference type="InterPro" id="IPR036388">
    <property type="entry name" value="WH-like_DNA-bd_sf"/>
</dbReference>
<comment type="catalytic activity">
    <reaction evidence="1 9">
        <text>a 4-O-methyl-thymidine in DNA + L-cysteinyl-[protein] = a thymidine in DNA + S-methyl-L-cysteinyl-[protein]</text>
        <dbReference type="Rhea" id="RHEA:53428"/>
        <dbReference type="Rhea" id="RHEA-COMP:10131"/>
        <dbReference type="Rhea" id="RHEA-COMP:10132"/>
        <dbReference type="Rhea" id="RHEA-COMP:13555"/>
        <dbReference type="Rhea" id="RHEA-COMP:13556"/>
        <dbReference type="ChEBI" id="CHEBI:29950"/>
        <dbReference type="ChEBI" id="CHEBI:82612"/>
        <dbReference type="ChEBI" id="CHEBI:137386"/>
        <dbReference type="ChEBI" id="CHEBI:137387"/>
        <dbReference type="EC" id="2.1.1.63"/>
    </reaction>
</comment>
<dbReference type="EMBL" id="SHLA01000001">
    <property type="protein sequence ID" value="RZU63397.1"/>
    <property type="molecule type" value="Genomic_DNA"/>
</dbReference>
<comment type="catalytic activity">
    <reaction evidence="8 9">
        <text>a 6-O-methyl-2'-deoxyguanosine in DNA + L-cysteinyl-[protein] = S-methyl-L-cysteinyl-[protein] + a 2'-deoxyguanosine in DNA</text>
        <dbReference type="Rhea" id="RHEA:24000"/>
        <dbReference type="Rhea" id="RHEA-COMP:10131"/>
        <dbReference type="Rhea" id="RHEA-COMP:10132"/>
        <dbReference type="Rhea" id="RHEA-COMP:11367"/>
        <dbReference type="Rhea" id="RHEA-COMP:11368"/>
        <dbReference type="ChEBI" id="CHEBI:29950"/>
        <dbReference type="ChEBI" id="CHEBI:82612"/>
        <dbReference type="ChEBI" id="CHEBI:85445"/>
        <dbReference type="ChEBI" id="CHEBI:85448"/>
        <dbReference type="EC" id="2.1.1.63"/>
    </reaction>
</comment>
<sequence length="168" mass="17249">MKHLITDAPELAATPIGPLTIAADAGRLTGIWFADHRFQPSPERLGEQVRPGDDPLLDEAAAQLAAYAAGSADGFDLPLGAPGTPRQKAVWDQLCGIPRGSTVTYGEIARAVGSPRGAQAVGQAVGRNPLSIVFPCHRVLGSGGGLTGYAGGAERKQFLLALEGATLA</sequence>
<keyword evidence="3 9" id="KW-0963">Cytoplasm</keyword>
<evidence type="ECO:0000313" key="13">
    <source>
        <dbReference type="Proteomes" id="UP000292685"/>
    </source>
</evidence>
<dbReference type="InterPro" id="IPR023546">
    <property type="entry name" value="MGMT"/>
</dbReference>
<comment type="subcellular location">
    <subcellularLocation>
        <location evidence="9">Cytoplasm</location>
    </subcellularLocation>
</comment>
<evidence type="ECO:0000256" key="5">
    <source>
        <dbReference type="ARBA" id="ARBA00022679"/>
    </source>
</evidence>
<evidence type="ECO:0000256" key="3">
    <source>
        <dbReference type="ARBA" id="ARBA00022490"/>
    </source>
</evidence>
<comment type="miscellaneous">
    <text evidence="9">This enzyme catalyzes only one turnover and therefore is not strictly catalytic. According to one definition, an enzyme is a biocatalyst that acts repeatedly and over many reaction cycles.</text>
</comment>
<evidence type="ECO:0000259" key="10">
    <source>
        <dbReference type="Pfam" id="PF01035"/>
    </source>
</evidence>
<evidence type="ECO:0000256" key="9">
    <source>
        <dbReference type="HAMAP-Rule" id="MF_00772"/>
    </source>
</evidence>
<evidence type="ECO:0000256" key="8">
    <source>
        <dbReference type="ARBA" id="ARBA00049348"/>
    </source>
</evidence>
<dbReference type="SUPFAM" id="SSF53155">
    <property type="entry name" value="Methylated DNA-protein cysteine methyltransferase domain"/>
    <property type="match status" value="1"/>
</dbReference>
<evidence type="ECO:0000256" key="2">
    <source>
        <dbReference type="ARBA" id="ARBA00008711"/>
    </source>
</evidence>